<keyword evidence="5" id="KW-0862">Zinc</keyword>
<dbReference type="EnsemblPlants" id="OMERI02G05970.5">
    <property type="protein sequence ID" value="OMERI02G05970.5"/>
    <property type="gene ID" value="OMERI02G05970"/>
</dbReference>
<evidence type="ECO:0000256" key="6">
    <source>
        <dbReference type="ARBA" id="ARBA00022884"/>
    </source>
</evidence>
<keyword evidence="3" id="KW-0677">Repeat</keyword>
<keyword evidence="2" id="KW-0479">Metal-binding</keyword>
<feature type="compositionally biased region" description="Basic and acidic residues" evidence="10">
    <location>
        <begin position="1048"/>
        <end position="1058"/>
    </location>
</feature>
<dbReference type="eggNOG" id="KOG0154">
    <property type="taxonomic scope" value="Eukaryota"/>
</dbReference>
<dbReference type="Pfam" id="PF00076">
    <property type="entry name" value="RRM_1"/>
    <property type="match status" value="2"/>
</dbReference>
<dbReference type="SUPFAM" id="SSF54928">
    <property type="entry name" value="RNA-binding domain, RBD"/>
    <property type="match status" value="2"/>
</dbReference>
<feature type="region of interest" description="Disordered" evidence="10">
    <location>
        <begin position="787"/>
        <end position="810"/>
    </location>
</feature>
<dbReference type="InterPro" id="IPR012677">
    <property type="entry name" value="Nucleotide-bd_a/b_plait_sf"/>
</dbReference>
<evidence type="ECO:0000256" key="7">
    <source>
        <dbReference type="ARBA" id="ARBA00023242"/>
    </source>
</evidence>
<dbReference type="InterPro" id="IPR035979">
    <property type="entry name" value="RBD_domain_sf"/>
</dbReference>
<evidence type="ECO:0000313" key="15">
    <source>
        <dbReference type="Proteomes" id="UP000008021"/>
    </source>
</evidence>
<evidence type="ECO:0000256" key="9">
    <source>
        <dbReference type="PROSITE-ProRule" id="PRU00322"/>
    </source>
</evidence>
<evidence type="ECO:0000256" key="5">
    <source>
        <dbReference type="ARBA" id="ARBA00022833"/>
    </source>
</evidence>
<dbReference type="GO" id="GO:0008270">
    <property type="term" value="F:zinc ion binding"/>
    <property type="evidence" value="ECO:0007669"/>
    <property type="project" value="UniProtKB-KW"/>
</dbReference>
<feature type="domain" description="G-patch" evidence="12">
    <location>
        <begin position="1121"/>
        <end position="1167"/>
    </location>
</feature>
<dbReference type="InterPro" id="IPR001876">
    <property type="entry name" value="Znf_RanBP2"/>
</dbReference>
<dbReference type="InterPro" id="IPR041591">
    <property type="entry name" value="OCRE"/>
</dbReference>
<accession>A0A0E0CG75</accession>
<feature type="region of interest" description="Disordered" evidence="10">
    <location>
        <begin position="718"/>
        <end position="738"/>
    </location>
</feature>
<feature type="compositionally biased region" description="Low complexity" evidence="10">
    <location>
        <begin position="1059"/>
        <end position="1070"/>
    </location>
</feature>
<dbReference type="GO" id="GO:0000398">
    <property type="term" value="P:mRNA splicing, via spliceosome"/>
    <property type="evidence" value="ECO:0007669"/>
    <property type="project" value="TreeGrafter"/>
</dbReference>
<feature type="compositionally biased region" description="Basic residues" evidence="10">
    <location>
        <begin position="69"/>
        <end position="80"/>
    </location>
</feature>
<dbReference type="PANTHER" id="PTHR13948">
    <property type="entry name" value="RNA-BINDING PROTEIN"/>
    <property type="match status" value="1"/>
</dbReference>
<reference evidence="14" key="1">
    <citation type="submission" date="2015-04" db="UniProtKB">
        <authorList>
            <consortium name="EnsemblPlants"/>
        </authorList>
    </citation>
    <scope>IDENTIFICATION</scope>
</reference>
<dbReference type="PANTHER" id="PTHR13948:SF3">
    <property type="entry name" value="FI21118P1"/>
    <property type="match status" value="1"/>
</dbReference>
<sequence length="1198" mass="132493">MDLVFVWALGALGHGPHSSTEKLSGPPTSLSNTVSEPNSTSSPPLAKTLTTKASASRDSSKPHATPPLLRRRRRRRRHAPLRFLPRRSNATRARAAETLASSFARPSAVGGRRITLVLRANRGSRFALGFRPRVPRRPAGPRYAGDLARNRECRISEMDHGRYAPQHGWENNSALDGYGVINGPDYRAGGSYNGRRFVDDGFPGDSYGRGAFYQDTHDRNVYPPAPSAPMLSQPRRFHDDEYSTARDYRRHDTYHCNDGKHHEFESYGGVDRLHDNYCAADNYESGSYRDFGFDRNKRIGSRDRAEFHGDFEDRYRSSHQSREDSYERDRDYDRYSYDSDYEKSRRDGSWRRRDLCESEHERRGLSHERDRSPYIQHSRSRSRGCDERSRSRSRSRSPHGKSRGRNQRDGFYDDNSFGRRREYDWDERRHGDLVAPSATVVVKGLSQKTNEDDLNQILVQVPLHKLLNWLQAEWGPLRSVRIIKERSSGMSRGFAFIDFPTVEAARRMMEGVGDNGLLIDGRKVFFQYSSKPTSGMSGPSHGEENFTRYNYGHRTAAAPCDWICTICGCMNFARRTSCFQCNEPRTEDSLPADPTSPTHVLVVRGLDENADEEMLRYEFAKHAPIKDIRLVRDKFTHVSRGFAFIHFHSVEEATKALEATNGITLEKNGQVLRVTYAKSTHGPVSGASQSNSLAAAAIEAASFSQQYDAIGWAPKEYNPDDKLNSNSEPQSSGSAPQSGFVWDEKSGYYYDSASGFYYDGNTGLYYDGNAGVWYSYDQQTQQYVPCSEQNSSKAAGDMENTSTKTSESSGKNVVISAPAATIKQSEKTSLPEAVQAAASAALAAEKKEKERAKEIKLASKVSLLANKKKMNNVLAMWKQRNQEGQAGRAVLDDKEPSNSADDKLNNLHNATGFAVKAKPKSDIGNAKDMNLPASYNSLGRTAAPTEMIDSDIKPTPVSNSLGTTIMGVIRGSGRGMVRSDTAFHAPSDAGGADSFSNIPTSTSGLTANAGAPTSAPFKTELSALSSYTPSGVSGSGKRRFSEAPGHSQYRDRAAERRNLYGSSSSLGSDNDGLEPTGEYPRRGPSEMGSMPFPPGVGERSSGEIGNTENYEVITADRAIDESNVGNRILRNMGWQEGLGLGKTGSGIKEPVQAKSVDVRAGLGSQQRKSSDPSLEAQAGDSYKTIIQKKAMARFREMS</sequence>
<keyword evidence="15" id="KW-1185">Reference proteome</keyword>
<feature type="domain" description="RRM" evidence="11">
    <location>
        <begin position="599"/>
        <end position="679"/>
    </location>
</feature>
<evidence type="ECO:0000256" key="3">
    <source>
        <dbReference type="ARBA" id="ARBA00022737"/>
    </source>
</evidence>
<feature type="compositionally biased region" description="Basic and acidic residues" evidence="10">
    <location>
        <begin position="361"/>
        <end position="372"/>
    </location>
</feature>
<dbReference type="PROSITE" id="PS50174">
    <property type="entry name" value="G_PATCH"/>
    <property type="match status" value="1"/>
</dbReference>
<evidence type="ECO:0000256" key="2">
    <source>
        <dbReference type="ARBA" id="ARBA00022723"/>
    </source>
</evidence>
<keyword evidence="4 9" id="KW-0863">Zinc-finger</keyword>
<dbReference type="GO" id="GO:0003723">
    <property type="term" value="F:RNA binding"/>
    <property type="evidence" value="ECO:0007669"/>
    <property type="project" value="UniProtKB-UniRule"/>
</dbReference>
<evidence type="ECO:0000256" key="8">
    <source>
        <dbReference type="PROSITE-ProRule" id="PRU00176"/>
    </source>
</evidence>
<dbReference type="InterPro" id="IPR035623">
    <property type="entry name" value="SUA-like_OCRE"/>
</dbReference>
<dbReference type="PROSITE" id="PS50199">
    <property type="entry name" value="ZF_RANBP2_2"/>
    <property type="match status" value="1"/>
</dbReference>
<dbReference type="CDD" id="cd12313">
    <property type="entry name" value="RRM1_RRM2_RBM5_like"/>
    <property type="match status" value="1"/>
</dbReference>
<dbReference type="GO" id="GO:0005634">
    <property type="term" value="C:nucleus"/>
    <property type="evidence" value="ECO:0007669"/>
    <property type="project" value="UniProtKB-SubCell"/>
</dbReference>
<feature type="region of interest" description="Disordered" evidence="10">
    <location>
        <begin position="15"/>
        <end position="92"/>
    </location>
</feature>
<protein>
    <submittedName>
        <fullName evidence="14">Uncharacterized protein</fullName>
    </submittedName>
</protein>
<feature type="compositionally biased region" description="Basic residues" evidence="10">
    <location>
        <begin position="391"/>
        <end position="405"/>
    </location>
</feature>
<dbReference type="InterPro" id="IPR000504">
    <property type="entry name" value="RRM_dom"/>
</dbReference>
<dbReference type="PROSITE" id="PS01358">
    <property type="entry name" value="ZF_RANBP2_1"/>
    <property type="match status" value="1"/>
</dbReference>
<reference evidence="14" key="2">
    <citation type="submission" date="2018-05" db="EMBL/GenBank/DDBJ databases">
        <title>OmerRS3 (Oryza meridionalis Reference Sequence Version 3).</title>
        <authorList>
            <person name="Zhang J."/>
            <person name="Kudrna D."/>
            <person name="Lee S."/>
            <person name="Talag J."/>
            <person name="Welchert J."/>
            <person name="Wing R.A."/>
        </authorList>
    </citation>
    <scope>NUCLEOTIDE SEQUENCE [LARGE SCALE GENOMIC DNA]</scope>
    <source>
        <strain evidence="14">cv. OR44</strain>
    </source>
</reference>
<dbReference type="Gramene" id="OMERI02G05970.5">
    <property type="protein sequence ID" value="OMERI02G05970.5"/>
    <property type="gene ID" value="OMERI02G05970"/>
</dbReference>
<dbReference type="InterPro" id="IPR036443">
    <property type="entry name" value="Znf_RanBP2_sf"/>
</dbReference>
<dbReference type="SUPFAM" id="SSF90209">
    <property type="entry name" value="Ran binding protein zinc finger-like"/>
    <property type="match status" value="1"/>
</dbReference>
<dbReference type="PROSITE" id="PS50102">
    <property type="entry name" value="RRM"/>
    <property type="match status" value="2"/>
</dbReference>
<feature type="compositionally biased region" description="Basic and acidic residues" evidence="10">
    <location>
        <begin position="890"/>
        <end position="905"/>
    </location>
</feature>
<evidence type="ECO:0000256" key="4">
    <source>
        <dbReference type="ARBA" id="ARBA00022771"/>
    </source>
</evidence>
<feature type="region of interest" description="Disordered" evidence="10">
    <location>
        <begin position="883"/>
        <end position="905"/>
    </location>
</feature>
<dbReference type="SMART" id="SM00547">
    <property type="entry name" value="ZnF_RBZ"/>
    <property type="match status" value="1"/>
</dbReference>
<dbReference type="Gene3D" id="3.30.70.330">
    <property type="match status" value="2"/>
</dbReference>
<dbReference type="STRING" id="40149.A0A0E0CG75"/>
<dbReference type="Pfam" id="PF17780">
    <property type="entry name" value="OCRE"/>
    <property type="match status" value="1"/>
</dbReference>
<organism evidence="14">
    <name type="scientific">Oryza meridionalis</name>
    <dbReference type="NCBI Taxonomy" id="40149"/>
    <lineage>
        <taxon>Eukaryota</taxon>
        <taxon>Viridiplantae</taxon>
        <taxon>Streptophyta</taxon>
        <taxon>Embryophyta</taxon>
        <taxon>Tracheophyta</taxon>
        <taxon>Spermatophyta</taxon>
        <taxon>Magnoliopsida</taxon>
        <taxon>Liliopsida</taxon>
        <taxon>Poales</taxon>
        <taxon>Poaceae</taxon>
        <taxon>BOP clade</taxon>
        <taxon>Oryzoideae</taxon>
        <taxon>Oryzeae</taxon>
        <taxon>Oryzinae</taxon>
        <taxon>Oryza</taxon>
    </lineage>
</organism>
<name>A0A0E0CG75_9ORYZ</name>
<dbReference type="Gene3D" id="4.10.1060.10">
    <property type="entry name" value="Zinc finger, RanBP2-type"/>
    <property type="match status" value="1"/>
</dbReference>
<evidence type="ECO:0000259" key="12">
    <source>
        <dbReference type="PROSITE" id="PS50174"/>
    </source>
</evidence>
<dbReference type="InterPro" id="IPR000467">
    <property type="entry name" value="G_patch_dom"/>
</dbReference>
<evidence type="ECO:0000259" key="11">
    <source>
        <dbReference type="PROSITE" id="PS50102"/>
    </source>
</evidence>
<feature type="compositionally biased region" description="Polar residues" evidence="10">
    <location>
        <begin position="17"/>
        <end position="57"/>
    </location>
</feature>
<feature type="compositionally biased region" description="Polar residues" evidence="10">
    <location>
        <begin position="724"/>
        <end position="737"/>
    </location>
</feature>
<dbReference type="CDD" id="cd16166">
    <property type="entry name" value="OCRE_SUA_like"/>
    <property type="match status" value="1"/>
</dbReference>
<feature type="region of interest" description="Disordered" evidence="10">
    <location>
        <begin position="1027"/>
        <end position="1105"/>
    </location>
</feature>
<comment type="subcellular location">
    <subcellularLocation>
        <location evidence="1">Nucleus</location>
    </subcellularLocation>
</comment>
<dbReference type="SMART" id="SM00360">
    <property type="entry name" value="RRM"/>
    <property type="match status" value="2"/>
</dbReference>
<feature type="domain" description="RanBP2-type" evidence="13">
    <location>
        <begin position="554"/>
        <end position="587"/>
    </location>
</feature>
<dbReference type="Pfam" id="PF01585">
    <property type="entry name" value="G-patch"/>
    <property type="match status" value="1"/>
</dbReference>
<evidence type="ECO:0000256" key="10">
    <source>
        <dbReference type="SAM" id="MobiDB-lite"/>
    </source>
</evidence>
<dbReference type="Proteomes" id="UP000008021">
    <property type="component" value="Chromosome 2"/>
</dbReference>
<dbReference type="SMART" id="SM00443">
    <property type="entry name" value="G_patch"/>
    <property type="match status" value="1"/>
</dbReference>
<evidence type="ECO:0000259" key="13">
    <source>
        <dbReference type="PROSITE" id="PS50199"/>
    </source>
</evidence>
<feature type="domain" description="RRM" evidence="11">
    <location>
        <begin position="438"/>
        <end position="531"/>
    </location>
</feature>
<keyword evidence="7" id="KW-0539">Nucleus</keyword>
<dbReference type="AlphaFoldDB" id="A0A0E0CG75"/>
<feature type="region of interest" description="Disordered" evidence="10">
    <location>
        <begin position="361"/>
        <end position="414"/>
    </location>
</feature>
<feature type="region of interest" description="Disordered" evidence="10">
    <location>
        <begin position="1159"/>
        <end position="1180"/>
    </location>
</feature>
<proteinExistence type="predicted"/>
<evidence type="ECO:0000256" key="1">
    <source>
        <dbReference type="ARBA" id="ARBA00004123"/>
    </source>
</evidence>
<keyword evidence="6 8" id="KW-0694">RNA-binding</keyword>
<evidence type="ECO:0000313" key="14">
    <source>
        <dbReference type="EnsemblPlants" id="OMERI02G05970.5"/>
    </source>
</evidence>